<keyword evidence="7" id="KW-1015">Disulfide bond</keyword>
<dbReference type="CDD" id="cd04081">
    <property type="entry name" value="CBM35_galactosidase-like"/>
    <property type="match status" value="1"/>
</dbReference>
<dbReference type="GO" id="GO:0030246">
    <property type="term" value="F:carbohydrate binding"/>
    <property type="evidence" value="ECO:0007669"/>
    <property type="project" value="InterPro"/>
</dbReference>
<feature type="domain" description="CBM6" evidence="8">
    <location>
        <begin position="381"/>
        <end position="521"/>
    </location>
</feature>
<name>A0A074XJE2_9PEZI</name>
<dbReference type="Gene3D" id="2.60.40.1180">
    <property type="entry name" value="Golgi alpha-mannosidase II"/>
    <property type="match status" value="1"/>
</dbReference>
<dbReference type="PROSITE" id="PS51175">
    <property type="entry name" value="CBM6"/>
    <property type="match status" value="1"/>
</dbReference>
<dbReference type="SUPFAM" id="SSF51445">
    <property type="entry name" value="(Trans)glycosidases"/>
    <property type="match status" value="1"/>
</dbReference>
<evidence type="ECO:0000256" key="4">
    <source>
        <dbReference type="ARBA" id="ARBA00022729"/>
    </source>
</evidence>
<dbReference type="CDD" id="cd14792">
    <property type="entry name" value="GH27"/>
    <property type="match status" value="1"/>
</dbReference>
<evidence type="ECO:0000256" key="3">
    <source>
        <dbReference type="ARBA" id="ARBA00012755"/>
    </source>
</evidence>
<dbReference type="HOGENOM" id="CLU_013093_3_0_1"/>
<keyword evidence="4" id="KW-0732">Signal</keyword>
<dbReference type="STRING" id="1043004.A0A074XJE2"/>
<evidence type="ECO:0000256" key="1">
    <source>
        <dbReference type="ARBA" id="ARBA00001255"/>
    </source>
</evidence>
<keyword evidence="10" id="KW-1185">Reference proteome</keyword>
<keyword evidence="5 7" id="KW-0378">Hydrolase</keyword>
<dbReference type="InterPro" id="IPR002241">
    <property type="entry name" value="Glyco_hydro_27"/>
</dbReference>
<evidence type="ECO:0000313" key="9">
    <source>
        <dbReference type="EMBL" id="KEQ74661.1"/>
    </source>
</evidence>
<gene>
    <name evidence="9" type="ORF">M436DRAFT_71191</name>
</gene>
<evidence type="ECO:0000313" key="10">
    <source>
        <dbReference type="Proteomes" id="UP000027730"/>
    </source>
</evidence>
<dbReference type="PANTHER" id="PTHR11452:SF75">
    <property type="entry name" value="ALPHA-GALACTOSIDASE MEL1"/>
    <property type="match status" value="1"/>
</dbReference>
<dbReference type="GeneID" id="25414903"/>
<evidence type="ECO:0000259" key="8">
    <source>
        <dbReference type="PROSITE" id="PS51175"/>
    </source>
</evidence>
<dbReference type="PRINTS" id="PR00740">
    <property type="entry name" value="GLHYDRLASE27"/>
</dbReference>
<dbReference type="EMBL" id="KL584706">
    <property type="protein sequence ID" value="KEQ74661.1"/>
    <property type="molecule type" value="Genomic_DNA"/>
</dbReference>
<dbReference type="SUPFAM" id="SSF51011">
    <property type="entry name" value="Glycosyl hydrolase domain"/>
    <property type="match status" value="1"/>
</dbReference>
<proteinExistence type="inferred from homology"/>
<dbReference type="InterPro" id="IPR017853">
    <property type="entry name" value="GH"/>
</dbReference>
<dbReference type="Pfam" id="PF17801">
    <property type="entry name" value="Melibiase_C"/>
    <property type="match status" value="1"/>
</dbReference>
<dbReference type="InterPro" id="IPR008979">
    <property type="entry name" value="Galactose-bd-like_sf"/>
</dbReference>
<dbReference type="GO" id="GO:0005975">
    <property type="term" value="P:carbohydrate metabolic process"/>
    <property type="evidence" value="ECO:0007669"/>
    <property type="project" value="InterPro"/>
</dbReference>
<dbReference type="PANTHER" id="PTHR11452">
    <property type="entry name" value="ALPHA-GALACTOSIDASE/ALPHA-N-ACETYLGALACTOSAMINIDASE"/>
    <property type="match status" value="1"/>
</dbReference>
<dbReference type="EC" id="3.2.1.22" evidence="3 7"/>
<evidence type="ECO:0000256" key="6">
    <source>
        <dbReference type="ARBA" id="ARBA00023295"/>
    </source>
</evidence>
<evidence type="ECO:0000256" key="2">
    <source>
        <dbReference type="ARBA" id="ARBA00009743"/>
    </source>
</evidence>
<dbReference type="Pfam" id="PF16499">
    <property type="entry name" value="Melibiase_2"/>
    <property type="match status" value="1"/>
</dbReference>
<protein>
    <recommendedName>
        <fullName evidence="3 7">Alpha-galactosidase</fullName>
        <ecNumber evidence="3 7">3.2.1.22</ecNumber>
    </recommendedName>
    <alternativeName>
        <fullName evidence="7">Melibiase</fullName>
    </alternativeName>
</protein>
<evidence type="ECO:0000256" key="7">
    <source>
        <dbReference type="RuleBase" id="RU361168"/>
    </source>
</evidence>
<sequence>MGFNTYNPAACTINQTFVQDTINAFAEKGFGTAGYTIFGLDCGWQGTQRQANGSITYDAGAFPNGILPLSNLANSKGFKWGMYTDQGVKACDTGVDRPGSLNHEKQDALQLAGWNVAYMKVDNCYITADANAPKDPRTDFPSRFGAFSSAIQSVGIKGMLTCQWGVPYSSSTGLQGPAEWTPAVSTSFRVSDDITQGWASVSRIYNEAINVNLRGLNGPGHFSDMDLLEVGQDGMTTDEQASHFAIWAMFKSPLMISTRITTMSTSTQSILQNKGLIAINQDTLGKPVVLTQRFTGDNDQFAGPLANGDVAVLLIDLTNTKRSLSINFAALNISSATVTDLWTGKTVSNANSYFTTVNGHGSVALRLSNVQKATPAAPTLKYYEAEAGQLAGSAAVASCSGCSGGKKVGNVGNGNGNTLTFSGIRTSQATQDVRFDYLDCEIGYAFGGGYGNVRGASISVNGGAAQSVSFPLTGYNWDKDVTKGFLVRLSGFKTSGDNTITISGQSSISPYAPDFDRIGVVA</sequence>
<dbReference type="SUPFAM" id="SSF49785">
    <property type="entry name" value="Galactose-binding domain-like"/>
    <property type="match status" value="1"/>
</dbReference>
<dbReference type="InterPro" id="IPR013785">
    <property type="entry name" value="Aldolase_TIM"/>
</dbReference>
<dbReference type="InterPro" id="IPR013780">
    <property type="entry name" value="Glyco_hydro_b"/>
</dbReference>
<dbReference type="GO" id="GO:0004557">
    <property type="term" value="F:alpha-galactosidase activity"/>
    <property type="evidence" value="ECO:0007669"/>
    <property type="project" value="UniProtKB-EC"/>
</dbReference>
<dbReference type="Gene3D" id="2.60.120.260">
    <property type="entry name" value="Galactose-binding domain-like"/>
    <property type="match status" value="1"/>
</dbReference>
<dbReference type="AlphaFoldDB" id="A0A074XJE2"/>
<dbReference type="RefSeq" id="XP_013429208.1">
    <property type="nucleotide sequence ID" value="XM_013573754.1"/>
</dbReference>
<evidence type="ECO:0000256" key="5">
    <source>
        <dbReference type="ARBA" id="ARBA00022801"/>
    </source>
</evidence>
<reference evidence="9 10" key="1">
    <citation type="journal article" date="2014" name="BMC Genomics">
        <title>Genome sequencing of four Aureobasidium pullulans varieties: biotechnological potential, stress tolerance, and description of new species.</title>
        <authorList>
            <person name="Gostin Ar C."/>
            <person name="Ohm R.A."/>
            <person name="Kogej T."/>
            <person name="Sonjak S."/>
            <person name="Turk M."/>
            <person name="Zajc J."/>
            <person name="Zalar P."/>
            <person name="Grube M."/>
            <person name="Sun H."/>
            <person name="Han J."/>
            <person name="Sharma A."/>
            <person name="Chiniquy J."/>
            <person name="Ngan C.Y."/>
            <person name="Lipzen A."/>
            <person name="Barry K."/>
            <person name="Grigoriev I.V."/>
            <person name="Gunde-Cimerman N."/>
        </authorList>
    </citation>
    <scope>NUCLEOTIDE SEQUENCE [LARGE SCALE GENOMIC DNA]</scope>
    <source>
        <strain evidence="9 10">CBS 147.97</strain>
    </source>
</reference>
<accession>A0A074XJE2</accession>
<dbReference type="Proteomes" id="UP000027730">
    <property type="component" value="Unassembled WGS sequence"/>
</dbReference>
<dbReference type="Gene3D" id="3.20.20.70">
    <property type="entry name" value="Aldolase class I"/>
    <property type="match status" value="1"/>
</dbReference>
<dbReference type="OrthoDB" id="5795902at2759"/>
<dbReference type="InterPro" id="IPR041233">
    <property type="entry name" value="Melibiase_C"/>
</dbReference>
<keyword evidence="6 7" id="KW-0326">Glycosidase</keyword>
<dbReference type="InterPro" id="IPR005084">
    <property type="entry name" value="CBM6"/>
</dbReference>
<organism evidence="9 10">
    <name type="scientific">Aureobasidium namibiae CBS 147.97</name>
    <dbReference type="NCBI Taxonomy" id="1043004"/>
    <lineage>
        <taxon>Eukaryota</taxon>
        <taxon>Fungi</taxon>
        <taxon>Dikarya</taxon>
        <taxon>Ascomycota</taxon>
        <taxon>Pezizomycotina</taxon>
        <taxon>Dothideomycetes</taxon>
        <taxon>Dothideomycetidae</taxon>
        <taxon>Dothideales</taxon>
        <taxon>Saccotheciaceae</taxon>
        <taxon>Aureobasidium</taxon>
    </lineage>
</organism>
<comment type="catalytic activity">
    <reaction evidence="1 7">
        <text>Hydrolysis of terminal, non-reducing alpha-D-galactose residues in alpha-D-galactosides, including galactose oligosaccharides, galactomannans and galactolipids.</text>
        <dbReference type="EC" id="3.2.1.22"/>
    </reaction>
</comment>
<comment type="similarity">
    <text evidence="2 7">Belongs to the glycosyl hydrolase 27 family.</text>
</comment>